<evidence type="ECO:0000259" key="9">
    <source>
        <dbReference type="SMART" id="SM01005"/>
    </source>
</evidence>
<dbReference type="Gene3D" id="3.20.20.10">
    <property type="entry name" value="Alanine racemase"/>
    <property type="match status" value="1"/>
</dbReference>
<comment type="pathway">
    <text evidence="5">Amino-acid biosynthesis; D-alanine biosynthesis; D-alanine from L-alanine: step 1/1.</text>
</comment>
<dbReference type="PROSITE" id="PS00395">
    <property type="entry name" value="ALANINE_RACEMASE"/>
    <property type="match status" value="1"/>
</dbReference>
<dbReference type="PANTHER" id="PTHR30511">
    <property type="entry name" value="ALANINE RACEMASE"/>
    <property type="match status" value="1"/>
</dbReference>
<dbReference type="SMART" id="SM01005">
    <property type="entry name" value="Ala_racemase_C"/>
    <property type="match status" value="1"/>
</dbReference>
<dbReference type="EMBL" id="QRDJ01000008">
    <property type="protein sequence ID" value="REC94265.1"/>
    <property type="molecule type" value="Genomic_DNA"/>
</dbReference>
<dbReference type="NCBIfam" id="TIGR00492">
    <property type="entry name" value="alr"/>
    <property type="match status" value="1"/>
</dbReference>
<dbReference type="OrthoDB" id="9813814at2"/>
<dbReference type="InterPro" id="IPR029066">
    <property type="entry name" value="PLP-binding_barrel"/>
</dbReference>
<name>A0A3D9DUE4_9GAMM</name>
<dbReference type="GO" id="GO:0005829">
    <property type="term" value="C:cytosol"/>
    <property type="evidence" value="ECO:0007669"/>
    <property type="project" value="TreeGrafter"/>
</dbReference>
<dbReference type="Proteomes" id="UP000256334">
    <property type="component" value="Unassembled WGS sequence"/>
</dbReference>
<dbReference type="UniPathway" id="UPA00042">
    <property type="reaction ID" value="UER00497"/>
</dbReference>
<keyword evidence="4 5" id="KW-0413">Isomerase</keyword>
<evidence type="ECO:0000256" key="4">
    <source>
        <dbReference type="ARBA" id="ARBA00023235"/>
    </source>
</evidence>
<comment type="catalytic activity">
    <reaction evidence="1 5">
        <text>L-alanine = D-alanine</text>
        <dbReference type="Rhea" id="RHEA:20249"/>
        <dbReference type="ChEBI" id="CHEBI:57416"/>
        <dbReference type="ChEBI" id="CHEBI:57972"/>
        <dbReference type="EC" id="5.1.1.1"/>
    </reaction>
</comment>
<feature type="active site" description="Proton acceptor; specific for L-alanine" evidence="5">
    <location>
        <position position="261"/>
    </location>
</feature>
<dbReference type="SUPFAM" id="SSF51419">
    <property type="entry name" value="PLP-binding barrel"/>
    <property type="match status" value="1"/>
</dbReference>
<dbReference type="CDD" id="cd06827">
    <property type="entry name" value="PLPDE_III_AR_proteobact"/>
    <property type="match status" value="1"/>
</dbReference>
<dbReference type="InterPro" id="IPR011079">
    <property type="entry name" value="Ala_racemase_C"/>
</dbReference>
<evidence type="ECO:0000256" key="5">
    <source>
        <dbReference type="HAMAP-Rule" id="MF_01201"/>
    </source>
</evidence>
<feature type="active site" description="Proton acceptor; specific for D-alanine" evidence="5">
    <location>
        <position position="34"/>
    </location>
</feature>
<dbReference type="AlphaFoldDB" id="A0A3D9DUE4"/>
<dbReference type="FunFam" id="3.20.20.10:FF:000002">
    <property type="entry name" value="Alanine racemase"/>
    <property type="match status" value="1"/>
</dbReference>
<dbReference type="GO" id="GO:0030170">
    <property type="term" value="F:pyridoxal phosphate binding"/>
    <property type="evidence" value="ECO:0007669"/>
    <property type="project" value="UniProtKB-UniRule"/>
</dbReference>
<dbReference type="HAMAP" id="MF_01201">
    <property type="entry name" value="Ala_racemase"/>
    <property type="match status" value="1"/>
</dbReference>
<evidence type="ECO:0000256" key="6">
    <source>
        <dbReference type="PIRSR" id="PIRSR600821-50"/>
    </source>
</evidence>
<dbReference type="InterPro" id="IPR001608">
    <property type="entry name" value="Ala_racemase_N"/>
</dbReference>
<gene>
    <name evidence="10" type="ORF">C8D72_2636</name>
</gene>
<keyword evidence="3 5" id="KW-0663">Pyridoxal phosphate</keyword>
<organism evidence="10 11">
    <name type="scientific">Kushneria indalinina DSM 14324</name>
    <dbReference type="NCBI Taxonomy" id="1122140"/>
    <lineage>
        <taxon>Bacteria</taxon>
        <taxon>Pseudomonadati</taxon>
        <taxon>Pseudomonadota</taxon>
        <taxon>Gammaproteobacteria</taxon>
        <taxon>Oceanospirillales</taxon>
        <taxon>Halomonadaceae</taxon>
        <taxon>Kushneria</taxon>
    </lineage>
</organism>
<comment type="function">
    <text evidence="5">Catalyzes the interconversion of L-alanine and D-alanine. May also act on other amino acids.</text>
</comment>
<protein>
    <recommendedName>
        <fullName evidence="5">Alanine racemase</fullName>
        <ecNumber evidence="5">5.1.1.1</ecNumber>
    </recommendedName>
</protein>
<keyword evidence="11" id="KW-1185">Reference proteome</keyword>
<dbReference type="InterPro" id="IPR020622">
    <property type="entry name" value="Ala_racemase_pyridoxalP-BS"/>
</dbReference>
<evidence type="ECO:0000256" key="3">
    <source>
        <dbReference type="ARBA" id="ARBA00022898"/>
    </source>
</evidence>
<dbReference type="InterPro" id="IPR000821">
    <property type="entry name" value="Ala_racemase"/>
</dbReference>
<dbReference type="EC" id="5.1.1.1" evidence="5"/>
<dbReference type="Gene3D" id="2.40.37.10">
    <property type="entry name" value="Lyase, Ornithine Decarboxylase, Chain A, domain 1"/>
    <property type="match status" value="1"/>
</dbReference>
<dbReference type="Pfam" id="PF00842">
    <property type="entry name" value="Ala_racemase_C"/>
    <property type="match status" value="1"/>
</dbReference>
<feature type="binding site" evidence="5 7">
    <location>
        <position position="133"/>
    </location>
    <ligand>
        <name>substrate</name>
    </ligand>
</feature>
<evidence type="ECO:0000256" key="2">
    <source>
        <dbReference type="ARBA" id="ARBA00001933"/>
    </source>
</evidence>
<sequence>MRPLTAHIDLDALRHNYRQARRYAPDARAMAVLKANAYGHGSLACAHALADRASAMAVACLEEGQALRNSGIQCPIVLLEGFFELGELDTVITDGYWSVLHTRWQVEALLDRLERWPQHRVTVLVKCDSGMHRLGFAPEEVGEICRLLRSHPGVEQTLLMTHFATADTPDSPLLTSQLDTITTLQRQLDLPGCFANSPATLSVPASRHDWVRPGVMLYGVNPLEPDHALHGEIDQALKPVMTLESRIIAVRELAAGEPIGYGARHVTRHPTRVGVVACGYGDGYDRHAREGTPILVDGQRAAIAGRVSMDMLTVDITGIPDADIGSRVTLWGRDVSGAVLNVSEVAQWCDTIAYTLLTGILPRVPRQYHQVGAPDALSDDPLPDAGATGTPS</sequence>
<comment type="caution">
    <text evidence="10">The sequence shown here is derived from an EMBL/GenBank/DDBJ whole genome shotgun (WGS) entry which is preliminary data.</text>
</comment>
<feature type="binding site" evidence="5 7">
    <location>
        <position position="309"/>
    </location>
    <ligand>
        <name>substrate</name>
    </ligand>
</feature>
<feature type="domain" description="Alanine racemase C-terminal" evidence="9">
    <location>
        <begin position="240"/>
        <end position="369"/>
    </location>
</feature>
<feature type="modified residue" description="N6-(pyridoxal phosphate)lysine" evidence="5 6">
    <location>
        <position position="34"/>
    </location>
</feature>
<dbReference type="InterPro" id="IPR009006">
    <property type="entry name" value="Ala_racemase/Decarboxylase_C"/>
</dbReference>
<comment type="similarity">
    <text evidence="5">Belongs to the alanine racemase family.</text>
</comment>
<dbReference type="GO" id="GO:0008784">
    <property type="term" value="F:alanine racemase activity"/>
    <property type="evidence" value="ECO:0007669"/>
    <property type="project" value="UniProtKB-UniRule"/>
</dbReference>
<evidence type="ECO:0000313" key="11">
    <source>
        <dbReference type="Proteomes" id="UP000256334"/>
    </source>
</evidence>
<dbReference type="RefSeq" id="WP_115854850.1">
    <property type="nucleotide sequence ID" value="NZ_QRDJ01000008.1"/>
</dbReference>
<dbReference type="PRINTS" id="PR00992">
    <property type="entry name" value="ALARACEMASE"/>
</dbReference>
<comment type="cofactor">
    <cofactor evidence="2 5 6">
        <name>pyridoxal 5'-phosphate</name>
        <dbReference type="ChEBI" id="CHEBI:597326"/>
    </cofactor>
</comment>
<evidence type="ECO:0000313" key="10">
    <source>
        <dbReference type="EMBL" id="REC94265.1"/>
    </source>
</evidence>
<accession>A0A3D9DUE4</accession>
<evidence type="ECO:0000256" key="1">
    <source>
        <dbReference type="ARBA" id="ARBA00000316"/>
    </source>
</evidence>
<reference evidence="10 11" key="1">
    <citation type="submission" date="2018-07" db="EMBL/GenBank/DDBJ databases">
        <title>Genomic Encyclopedia of Type Strains, Phase IV (KMG-IV): sequencing the most valuable type-strain genomes for metagenomic binning, comparative biology and taxonomic classification.</title>
        <authorList>
            <person name="Goeker M."/>
        </authorList>
    </citation>
    <scope>NUCLEOTIDE SEQUENCE [LARGE SCALE GENOMIC DNA]</scope>
    <source>
        <strain evidence="10 11">DSM 14324</strain>
    </source>
</reference>
<feature type="region of interest" description="Disordered" evidence="8">
    <location>
        <begin position="372"/>
        <end position="392"/>
    </location>
</feature>
<dbReference type="Pfam" id="PF01168">
    <property type="entry name" value="Ala_racemase_N"/>
    <property type="match status" value="1"/>
</dbReference>
<proteinExistence type="inferred from homology"/>
<dbReference type="SUPFAM" id="SSF50621">
    <property type="entry name" value="Alanine racemase C-terminal domain-like"/>
    <property type="match status" value="1"/>
</dbReference>
<dbReference type="PANTHER" id="PTHR30511:SF0">
    <property type="entry name" value="ALANINE RACEMASE, CATABOLIC-RELATED"/>
    <property type="match status" value="1"/>
</dbReference>
<evidence type="ECO:0000256" key="7">
    <source>
        <dbReference type="PIRSR" id="PIRSR600821-52"/>
    </source>
</evidence>
<evidence type="ECO:0000256" key="8">
    <source>
        <dbReference type="SAM" id="MobiDB-lite"/>
    </source>
</evidence>
<feature type="compositionally biased region" description="Low complexity" evidence="8">
    <location>
        <begin position="383"/>
        <end position="392"/>
    </location>
</feature>
<dbReference type="GO" id="GO:0030632">
    <property type="term" value="P:D-alanine biosynthetic process"/>
    <property type="evidence" value="ECO:0007669"/>
    <property type="project" value="UniProtKB-UniRule"/>
</dbReference>